<reference evidence="2 3" key="1">
    <citation type="submission" date="2018-10" db="EMBL/GenBank/DDBJ databases">
        <title>Lactobacillus sp. R7 and Lactobacillus sp. R19 isolated from fermented mustard green product of Taiwan.</title>
        <authorList>
            <person name="Lin S.-T."/>
        </authorList>
    </citation>
    <scope>NUCLEOTIDE SEQUENCE [LARGE SCALE GENOMIC DNA]</scope>
    <source>
        <strain evidence="2 3">BCRC 81129</strain>
    </source>
</reference>
<protein>
    <submittedName>
        <fullName evidence="2">Uncharacterized protein</fullName>
    </submittedName>
</protein>
<evidence type="ECO:0000256" key="1">
    <source>
        <dbReference type="SAM" id="MobiDB-lite"/>
    </source>
</evidence>
<dbReference type="EMBL" id="RKLX01000006">
    <property type="protein sequence ID" value="TGD19222.1"/>
    <property type="molecule type" value="Genomic_DNA"/>
</dbReference>
<keyword evidence="3" id="KW-1185">Reference proteome</keyword>
<proteinExistence type="predicted"/>
<name>A0A4Z0JAV6_9LACO</name>
<dbReference type="Proteomes" id="UP000297348">
    <property type="component" value="Unassembled WGS sequence"/>
</dbReference>
<accession>A0A4Z0JAV6</accession>
<sequence length="70" mass="7515">MEPAVSTVLAEVLSQPTAWDDLEDSRAVRGFQASRKTAPQAAGVPHSRRNPWQPQASGLVNIALSVPTHL</sequence>
<dbReference type="AlphaFoldDB" id="A0A4Z0JAV6"/>
<gene>
    <name evidence="2" type="ORF">EGT51_04960</name>
</gene>
<comment type="caution">
    <text evidence="2">The sequence shown here is derived from an EMBL/GenBank/DDBJ whole genome shotgun (WGS) entry which is preliminary data.</text>
</comment>
<evidence type="ECO:0000313" key="3">
    <source>
        <dbReference type="Proteomes" id="UP000297348"/>
    </source>
</evidence>
<organism evidence="2 3">
    <name type="scientific">Levilactobacillus suantsaiihabitans</name>
    <dbReference type="NCBI Taxonomy" id="2487722"/>
    <lineage>
        <taxon>Bacteria</taxon>
        <taxon>Bacillati</taxon>
        <taxon>Bacillota</taxon>
        <taxon>Bacilli</taxon>
        <taxon>Lactobacillales</taxon>
        <taxon>Lactobacillaceae</taxon>
        <taxon>Levilactobacillus</taxon>
    </lineage>
</organism>
<feature type="region of interest" description="Disordered" evidence="1">
    <location>
        <begin position="33"/>
        <end position="55"/>
    </location>
</feature>
<evidence type="ECO:0000313" key="2">
    <source>
        <dbReference type="EMBL" id="TGD19222.1"/>
    </source>
</evidence>